<sequence length="313" mass="34655">MDAPPSSSGDGDIAPLSQSYQPTWIREEDLLRRKLVLGDDFSWALDSCDGGAGGEPLRYVGGVDVSFSKDDPSLACGALVVVDLQQLQRPPQQQQRGREAAVGVVHEAFELVRLRVPYIPGFLAFREAPILLRLLEKTKRDALHFYPQLLMVDGNGILHPRGKFLHLHHVDGLTLSRVRQLLQDPANASKNVFTLTGDSDQLWGAAIRSSPGSLKPIFVSVGHRIALESCIKVVKMCCKYRVPEPIRQADMKSRQHLHTMQGIAPQGTYEKRMRHRGETLPSISVLSWSSEMGMSRQKDRSFINGLVDGVSGT</sequence>
<proteinExistence type="predicted"/>
<organism evidence="6 7">
    <name type="scientific">Colocasia esculenta</name>
    <name type="common">Wild taro</name>
    <name type="synonym">Arum esculentum</name>
    <dbReference type="NCBI Taxonomy" id="4460"/>
    <lineage>
        <taxon>Eukaryota</taxon>
        <taxon>Viridiplantae</taxon>
        <taxon>Streptophyta</taxon>
        <taxon>Embryophyta</taxon>
        <taxon>Tracheophyta</taxon>
        <taxon>Spermatophyta</taxon>
        <taxon>Magnoliopsida</taxon>
        <taxon>Liliopsida</taxon>
        <taxon>Araceae</taxon>
        <taxon>Aroideae</taxon>
        <taxon>Colocasieae</taxon>
        <taxon>Colocasia</taxon>
    </lineage>
</organism>
<keyword evidence="3" id="KW-0540">Nuclease</keyword>
<comment type="subcellular location">
    <subcellularLocation>
        <location evidence="1">Cytoplasm</location>
    </subcellularLocation>
</comment>
<accession>A0A843USQ7</accession>
<evidence type="ECO:0000256" key="3">
    <source>
        <dbReference type="ARBA" id="ARBA00022722"/>
    </source>
</evidence>
<protein>
    <recommendedName>
        <fullName evidence="8">Endonuclease V</fullName>
    </recommendedName>
</protein>
<dbReference type="InterPro" id="IPR007581">
    <property type="entry name" value="Endonuclease-V"/>
</dbReference>
<reference evidence="6" key="1">
    <citation type="submission" date="2017-07" db="EMBL/GenBank/DDBJ databases">
        <title>Taro Niue Genome Assembly and Annotation.</title>
        <authorList>
            <person name="Atibalentja N."/>
            <person name="Keating K."/>
            <person name="Fields C.J."/>
        </authorList>
    </citation>
    <scope>NUCLEOTIDE SEQUENCE</scope>
    <source>
        <strain evidence="6">Niue_2</strain>
        <tissue evidence="6">Leaf</tissue>
    </source>
</reference>
<dbReference type="GO" id="GO:0005737">
    <property type="term" value="C:cytoplasm"/>
    <property type="evidence" value="ECO:0007669"/>
    <property type="project" value="UniProtKB-SubCell"/>
</dbReference>
<evidence type="ECO:0000313" key="7">
    <source>
        <dbReference type="Proteomes" id="UP000652761"/>
    </source>
</evidence>
<dbReference type="GO" id="GO:0006281">
    <property type="term" value="P:DNA repair"/>
    <property type="evidence" value="ECO:0007669"/>
    <property type="project" value="InterPro"/>
</dbReference>
<dbReference type="PANTHER" id="PTHR28511">
    <property type="entry name" value="ENDONUCLEASE V"/>
    <property type="match status" value="1"/>
</dbReference>
<dbReference type="GO" id="GO:0005730">
    <property type="term" value="C:nucleolus"/>
    <property type="evidence" value="ECO:0007669"/>
    <property type="project" value="TreeGrafter"/>
</dbReference>
<keyword evidence="5" id="KW-0378">Hydrolase</keyword>
<keyword evidence="4" id="KW-0255">Endonuclease</keyword>
<dbReference type="GO" id="GO:0016891">
    <property type="term" value="F:RNA endonuclease activity producing 5'-phosphomonoesters, hydrolytic mechanism"/>
    <property type="evidence" value="ECO:0007669"/>
    <property type="project" value="TreeGrafter"/>
</dbReference>
<feature type="non-terminal residue" evidence="6">
    <location>
        <position position="313"/>
    </location>
</feature>
<dbReference type="PANTHER" id="PTHR28511:SF1">
    <property type="entry name" value="ENDONUCLEASE V"/>
    <property type="match status" value="1"/>
</dbReference>
<dbReference type="Pfam" id="PF04493">
    <property type="entry name" value="Endonuclease_5"/>
    <property type="match status" value="1"/>
</dbReference>
<dbReference type="CDD" id="cd06559">
    <property type="entry name" value="Endonuclease_V"/>
    <property type="match status" value="1"/>
</dbReference>
<dbReference type="AlphaFoldDB" id="A0A843USQ7"/>
<evidence type="ECO:0008006" key="8">
    <source>
        <dbReference type="Google" id="ProtNLM"/>
    </source>
</evidence>
<evidence type="ECO:0000256" key="4">
    <source>
        <dbReference type="ARBA" id="ARBA00022759"/>
    </source>
</evidence>
<evidence type="ECO:0000256" key="1">
    <source>
        <dbReference type="ARBA" id="ARBA00004496"/>
    </source>
</evidence>
<keyword evidence="2" id="KW-0963">Cytoplasm</keyword>
<dbReference type="OrthoDB" id="20018at2759"/>
<gene>
    <name evidence="6" type="ORF">Taro_018966</name>
</gene>
<evidence type="ECO:0000313" key="6">
    <source>
        <dbReference type="EMBL" id="MQL86431.1"/>
    </source>
</evidence>
<dbReference type="GO" id="GO:0003727">
    <property type="term" value="F:single-stranded RNA binding"/>
    <property type="evidence" value="ECO:0007669"/>
    <property type="project" value="TreeGrafter"/>
</dbReference>
<name>A0A843USQ7_COLES</name>
<evidence type="ECO:0000256" key="5">
    <source>
        <dbReference type="ARBA" id="ARBA00022801"/>
    </source>
</evidence>
<dbReference type="Proteomes" id="UP000652761">
    <property type="component" value="Unassembled WGS sequence"/>
</dbReference>
<comment type="caution">
    <text evidence="6">The sequence shown here is derived from an EMBL/GenBank/DDBJ whole genome shotgun (WGS) entry which is preliminary data.</text>
</comment>
<dbReference type="EMBL" id="NMUH01000899">
    <property type="protein sequence ID" value="MQL86431.1"/>
    <property type="molecule type" value="Genomic_DNA"/>
</dbReference>
<dbReference type="Gene3D" id="3.30.2170.10">
    <property type="entry name" value="archaeoglobus fulgidus dsm 4304 superfamily"/>
    <property type="match status" value="2"/>
</dbReference>
<keyword evidence="7" id="KW-1185">Reference proteome</keyword>
<evidence type="ECO:0000256" key="2">
    <source>
        <dbReference type="ARBA" id="ARBA00022490"/>
    </source>
</evidence>